<accession>A0A0R0CV39</accession>
<evidence type="ECO:0000313" key="1">
    <source>
        <dbReference type="EMBL" id="KRG69508.1"/>
    </source>
</evidence>
<proteinExistence type="predicted"/>
<protein>
    <recommendedName>
        <fullName evidence="3">General secretion pathway protein GspM</fullName>
    </recommendedName>
</protein>
<dbReference type="EMBL" id="LDJJ01000017">
    <property type="protein sequence ID" value="KRG69508.1"/>
    <property type="molecule type" value="Genomic_DNA"/>
</dbReference>
<dbReference type="AlphaFoldDB" id="A0A0R0CV39"/>
<name>A0A0R0CV39_9GAMM</name>
<reference evidence="1 2" key="1">
    <citation type="submission" date="2015-05" db="EMBL/GenBank/DDBJ databases">
        <title>Genome sequencing and analysis of members of genus Stenotrophomonas.</title>
        <authorList>
            <person name="Patil P.P."/>
            <person name="Midha S."/>
            <person name="Patil P.B."/>
        </authorList>
    </citation>
    <scope>NUCLEOTIDE SEQUENCE [LARGE SCALE GENOMIC DNA]</scope>
    <source>
        <strain evidence="1 2">DSM 18941</strain>
    </source>
</reference>
<gene>
    <name evidence="1" type="ORF">ABB27_06075</name>
</gene>
<organism evidence="1 2">
    <name type="scientific">Stenotrophomonas terrae</name>
    <dbReference type="NCBI Taxonomy" id="405446"/>
    <lineage>
        <taxon>Bacteria</taxon>
        <taxon>Pseudomonadati</taxon>
        <taxon>Pseudomonadota</taxon>
        <taxon>Gammaproteobacteria</taxon>
        <taxon>Lysobacterales</taxon>
        <taxon>Lysobacteraceae</taxon>
        <taxon>Stenotrophomonas</taxon>
    </lineage>
</organism>
<dbReference type="PATRIC" id="fig|405446.3.peg.544"/>
<comment type="caution">
    <text evidence="1">The sequence shown here is derived from an EMBL/GenBank/DDBJ whole genome shotgun (WGS) entry which is preliminary data.</text>
</comment>
<dbReference type="InterPro" id="IPR034756">
    <property type="entry name" value="T2SSM_b"/>
</dbReference>
<evidence type="ECO:0008006" key="3">
    <source>
        <dbReference type="Google" id="ProtNLM"/>
    </source>
</evidence>
<keyword evidence="2" id="KW-1185">Reference proteome</keyword>
<dbReference type="Pfam" id="PF10741">
    <property type="entry name" value="T2SSM_b"/>
    <property type="match status" value="1"/>
</dbReference>
<evidence type="ECO:0000313" key="2">
    <source>
        <dbReference type="Proteomes" id="UP000051863"/>
    </source>
</evidence>
<sequence>MPMALQPARRDRWLALGLLLAALGIVYLLLVQPLWTAPMQAVDAEIAALQEREQRIDMQLRQAPQVAQRLQQAQQALADQPGFMAEASVELATSKLVQRLEEAARLASPDQRSCAISDRSPLPADSSGRFVRVAVQARLRCGMSEWMRVLQTLETSAPQLRVDRLDILAAGMGEGGGGLDVSFELSGYLRPGVVPPAAEVANAQ</sequence>
<dbReference type="NCBIfam" id="NF040576">
    <property type="entry name" value="T2SS_GspM_XpsM"/>
    <property type="match status" value="1"/>
</dbReference>
<dbReference type="Proteomes" id="UP000051863">
    <property type="component" value="Unassembled WGS sequence"/>
</dbReference>